<keyword evidence="1" id="KW-0001">2Fe-2S</keyword>
<dbReference type="InterPro" id="IPR004480">
    <property type="entry name" value="Monothiol_GRX-rel"/>
</dbReference>
<dbReference type="EMBL" id="LN835296">
    <property type="protein sequence ID" value="CRG98423.1"/>
    <property type="molecule type" value="Genomic_DNA"/>
</dbReference>
<feature type="compositionally biased region" description="Basic and acidic residues" evidence="6">
    <location>
        <begin position="155"/>
        <end position="171"/>
    </location>
</feature>
<proteinExistence type="predicted"/>
<keyword evidence="5" id="KW-0676">Redox-active center</keyword>
<dbReference type="GeneID" id="39734323"/>
<evidence type="ECO:0000313" key="9">
    <source>
        <dbReference type="Proteomes" id="UP000220158"/>
    </source>
</evidence>
<dbReference type="GO" id="GO:0051537">
    <property type="term" value="F:2 iron, 2 sulfur cluster binding"/>
    <property type="evidence" value="ECO:0007669"/>
    <property type="project" value="UniProtKB-KW"/>
</dbReference>
<keyword evidence="2" id="KW-0479">Metal-binding</keyword>
<evidence type="ECO:0000256" key="3">
    <source>
        <dbReference type="ARBA" id="ARBA00023004"/>
    </source>
</evidence>
<evidence type="ECO:0000256" key="1">
    <source>
        <dbReference type="ARBA" id="ARBA00022714"/>
    </source>
</evidence>
<dbReference type="PANTHER" id="PTHR10293">
    <property type="entry name" value="GLUTAREDOXIN FAMILY MEMBER"/>
    <property type="match status" value="1"/>
</dbReference>
<dbReference type="RefSeq" id="XP_028531433.1">
    <property type="nucleotide sequence ID" value="XM_028678679.1"/>
</dbReference>
<keyword evidence="9" id="KW-1185">Reference proteome</keyword>
<organism evidence="8 9">
    <name type="scientific">Plasmodium relictum</name>
    <dbReference type="NCBI Taxonomy" id="85471"/>
    <lineage>
        <taxon>Eukaryota</taxon>
        <taxon>Sar</taxon>
        <taxon>Alveolata</taxon>
        <taxon>Apicomplexa</taxon>
        <taxon>Aconoidasida</taxon>
        <taxon>Haemosporida</taxon>
        <taxon>Plasmodiidae</taxon>
        <taxon>Plasmodium</taxon>
        <taxon>Plasmodium (Haemamoeba)</taxon>
    </lineage>
</organism>
<evidence type="ECO:0000256" key="4">
    <source>
        <dbReference type="ARBA" id="ARBA00023014"/>
    </source>
</evidence>
<evidence type="ECO:0000256" key="6">
    <source>
        <dbReference type="SAM" id="MobiDB-lite"/>
    </source>
</evidence>
<protein>
    <submittedName>
        <fullName evidence="8">Cg6 protein, putative</fullName>
    </submittedName>
</protein>
<dbReference type="KEGG" id="prel:PRELSG_0107300"/>
<dbReference type="OrthoDB" id="415696at2759"/>
<name>A0A1J1H0C5_PLARL</name>
<feature type="compositionally biased region" description="Basic and acidic residues" evidence="6">
    <location>
        <begin position="130"/>
        <end position="145"/>
    </location>
</feature>
<dbReference type="Gene3D" id="3.40.30.10">
    <property type="entry name" value="Glutaredoxin"/>
    <property type="match status" value="1"/>
</dbReference>
<feature type="region of interest" description="Disordered" evidence="6">
    <location>
        <begin position="129"/>
        <end position="173"/>
    </location>
</feature>
<dbReference type="InterPro" id="IPR036249">
    <property type="entry name" value="Thioredoxin-like_sf"/>
</dbReference>
<dbReference type="PROSITE" id="PS51354">
    <property type="entry name" value="GLUTAREDOXIN_2"/>
    <property type="match status" value="1"/>
</dbReference>
<evidence type="ECO:0000256" key="5">
    <source>
        <dbReference type="ARBA" id="ARBA00023284"/>
    </source>
</evidence>
<dbReference type="SUPFAM" id="SSF52833">
    <property type="entry name" value="Thioredoxin-like"/>
    <property type="match status" value="1"/>
</dbReference>
<gene>
    <name evidence="8" type="primary">GLP3</name>
    <name evidence="8" type="ORF">PRELSG_0107300</name>
</gene>
<reference evidence="8 9" key="1">
    <citation type="submission" date="2015-04" db="EMBL/GenBank/DDBJ databases">
        <authorList>
            <consortium name="Pathogen Informatics"/>
        </authorList>
    </citation>
    <scope>NUCLEOTIDE SEQUENCE [LARGE SCALE GENOMIC DNA]</scope>
    <source>
        <strain evidence="8 9">SGS1</strain>
    </source>
</reference>
<dbReference type="AlphaFoldDB" id="A0A1J1H0C5"/>
<dbReference type="InterPro" id="IPR033658">
    <property type="entry name" value="GRX_PICOT-like"/>
</dbReference>
<evidence type="ECO:0000256" key="2">
    <source>
        <dbReference type="ARBA" id="ARBA00022723"/>
    </source>
</evidence>
<keyword evidence="3" id="KW-0408">Iron</keyword>
<evidence type="ECO:0000259" key="7">
    <source>
        <dbReference type="Pfam" id="PF00462"/>
    </source>
</evidence>
<dbReference type="PANTHER" id="PTHR10293:SF72">
    <property type="entry name" value="MONOTHIOL GLUTAREDOXIN-S14, CHLOROPLASTIC"/>
    <property type="match status" value="1"/>
</dbReference>
<dbReference type="CDD" id="cd03028">
    <property type="entry name" value="GRX_PICOT_like"/>
    <property type="match status" value="1"/>
</dbReference>
<dbReference type="VEuPathDB" id="PlasmoDB:PRELSG_0107300"/>
<keyword evidence="4" id="KW-0411">Iron-sulfur</keyword>
<feature type="domain" description="Glutaredoxin" evidence="7">
    <location>
        <begin position="194"/>
        <end position="259"/>
    </location>
</feature>
<dbReference type="GO" id="GO:0046872">
    <property type="term" value="F:metal ion binding"/>
    <property type="evidence" value="ECO:0007669"/>
    <property type="project" value="UniProtKB-KW"/>
</dbReference>
<dbReference type="Proteomes" id="UP000220158">
    <property type="component" value="Chromosome 1"/>
</dbReference>
<evidence type="ECO:0000313" key="8">
    <source>
        <dbReference type="EMBL" id="CRG98423.1"/>
    </source>
</evidence>
<dbReference type="Pfam" id="PF00462">
    <property type="entry name" value="Glutaredoxin"/>
    <property type="match status" value="1"/>
</dbReference>
<dbReference type="InterPro" id="IPR002109">
    <property type="entry name" value="Glutaredoxin"/>
</dbReference>
<accession>A0A1J1H0C5</accession>
<sequence length="281" mass="33335">MNRYKKVSNIIYIYSVFNICSNCIDHIPEKHIFELKKYAKLQIIFCENRNDKSNITYETSSNKILKSFVNEEKEINSTSKEAQKKKFNDNLKYKNILNNENSIIDEEGENEKYNCNTINKSTECFNETDLNEKNEEKTKNNKKNYDQMNNSEMYNEERNNDEEGKNVKNMDESQDELDEDMINLIQDILKKYNIVLFMKGTALNPFCKYSKQAIHILKLNKVKEIHTVNILDNEKLRNALKIYSEWPTFPQLYVNSKFIGGIDKLQELHDNNKLKELIENF</sequence>